<comment type="caution">
    <text evidence="1">The sequence shown here is derived from an EMBL/GenBank/DDBJ whole genome shotgun (WGS) entry which is preliminary data.</text>
</comment>
<dbReference type="RefSeq" id="WP_284378254.1">
    <property type="nucleotide sequence ID" value="NZ_BSNN01000004.1"/>
</dbReference>
<proteinExistence type="predicted"/>
<keyword evidence="2" id="KW-1185">Reference proteome</keyword>
<dbReference type="Proteomes" id="UP001156694">
    <property type="component" value="Unassembled WGS sequence"/>
</dbReference>
<dbReference type="EMBL" id="BSNN01000004">
    <property type="protein sequence ID" value="GLQ35606.1"/>
    <property type="molecule type" value="Genomic_DNA"/>
</dbReference>
<name>A0ABQ5VX25_9RHOB</name>
<gene>
    <name evidence="1" type="ORF">GCM10007939_18890</name>
</gene>
<dbReference type="Pfam" id="PF12525">
    <property type="entry name" value="DUF3726"/>
    <property type="match status" value="1"/>
</dbReference>
<dbReference type="InterPro" id="IPR022201">
    <property type="entry name" value="DUF3726"/>
</dbReference>
<sequence length="141" mass="15357">MLSRSNIINVAQQAAFGAGYSWDLAQAAAKSTVYLIEHQRDGFGALLEVLNFADGKRQPLDISGDGPVCGITLGMHLSQLGKVPNDLPSKIVGEALLMAFIHDDKQVMIHKNWPAEIPDEIVRFAARINQASIPHTARAKR</sequence>
<reference evidence="2" key="1">
    <citation type="journal article" date="2019" name="Int. J. Syst. Evol. Microbiol.">
        <title>The Global Catalogue of Microorganisms (GCM) 10K type strain sequencing project: providing services to taxonomists for standard genome sequencing and annotation.</title>
        <authorList>
            <consortium name="The Broad Institute Genomics Platform"/>
            <consortium name="The Broad Institute Genome Sequencing Center for Infectious Disease"/>
            <person name="Wu L."/>
            <person name="Ma J."/>
        </authorList>
    </citation>
    <scope>NUCLEOTIDE SEQUENCE [LARGE SCALE GENOMIC DNA]</scope>
    <source>
        <strain evidence="2">NBRC 110140</strain>
    </source>
</reference>
<evidence type="ECO:0000313" key="2">
    <source>
        <dbReference type="Proteomes" id="UP001156694"/>
    </source>
</evidence>
<protein>
    <submittedName>
        <fullName evidence="1">Uncharacterized protein</fullName>
    </submittedName>
</protein>
<organism evidence="1 2">
    <name type="scientific">Amylibacter marinus</name>
    <dbReference type="NCBI Taxonomy" id="1475483"/>
    <lineage>
        <taxon>Bacteria</taxon>
        <taxon>Pseudomonadati</taxon>
        <taxon>Pseudomonadota</taxon>
        <taxon>Alphaproteobacteria</taxon>
        <taxon>Rhodobacterales</taxon>
        <taxon>Paracoccaceae</taxon>
        <taxon>Amylibacter</taxon>
    </lineage>
</organism>
<evidence type="ECO:0000313" key="1">
    <source>
        <dbReference type="EMBL" id="GLQ35606.1"/>
    </source>
</evidence>
<accession>A0ABQ5VX25</accession>